<evidence type="ECO:0000313" key="2">
    <source>
        <dbReference type="Proteomes" id="UP000223158"/>
    </source>
</evidence>
<proteinExistence type="predicted"/>
<reference evidence="1 2" key="1">
    <citation type="submission" date="2015-11" db="EMBL/GenBank/DDBJ databases">
        <title>Lactobacillus brevis bacteriophage SA-C12: a mosaic Myoviridae member.</title>
        <authorList>
            <person name="Mahony J."/>
        </authorList>
    </citation>
    <scope>NUCLEOTIDE SEQUENCE [LARGE SCALE GENOMIC DNA]</scope>
</reference>
<protein>
    <submittedName>
        <fullName evidence="1">Uncharacterized protein</fullName>
    </submittedName>
</protein>
<name>A0A1I9KKE1_9CAUD</name>
<sequence length="76" mass="8712">MEDTDEMLYQATKAANGFDWSFDLRAAIEYYADVYMTSHDEAIKNGKTEEESSRVARNVLITMMEYGDQINGDTDE</sequence>
<accession>A0A1I9KKE1</accession>
<gene>
    <name evidence="1" type="ORF">SAC12_114</name>
</gene>
<organism evidence="1 2">
    <name type="scientific">Lactobacillus phage SA-C12</name>
    <dbReference type="NCBI Taxonomy" id="1755697"/>
    <lineage>
        <taxon>Viruses</taxon>
        <taxon>Duplodnaviria</taxon>
        <taxon>Heunggongvirae</taxon>
        <taxon>Uroviricota</taxon>
        <taxon>Caudoviricetes</taxon>
        <taxon>Tybeckvirinae</taxon>
        <taxon>Lenusvirus</taxon>
        <taxon>Lenusvirus SAC12</taxon>
    </lineage>
</organism>
<keyword evidence="2" id="KW-1185">Reference proteome</keyword>
<evidence type="ECO:0000313" key="1">
    <source>
        <dbReference type="EMBL" id="ALY06935.1"/>
    </source>
</evidence>
<dbReference type="Proteomes" id="UP000223158">
    <property type="component" value="Segment"/>
</dbReference>
<dbReference type="EMBL" id="KU052488">
    <property type="protein sequence ID" value="ALY06935.1"/>
    <property type="molecule type" value="Genomic_DNA"/>
</dbReference>